<dbReference type="Gene3D" id="3.40.50.300">
    <property type="entry name" value="P-loop containing nucleotide triphosphate hydrolases"/>
    <property type="match status" value="1"/>
</dbReference>
<dbReference type="InterPro" id="IPR027417">
    <property type="entry name" value="P-loop_NTPase"/>
</dbReference>
<dbReference type="Proteomes" id="UP001165085">
    <property type="component" value="Unassembled WGS sequence"/>
</dbReference>
<dbReference type="EMBL" id="BRXY01000082">
    <property type="protein sequence ID" value="GMH63071.1"/>
    <property type="molecule type" value="Genomic_DNA"/>
</dbReference>
<dbReference type="OrthoDB" id="193217at2759"/>
<dbReference type="GO" id="GO:0003924">
    <property type="term" value="F:GTPase activity"/>
    <property type="evidence" value="ECO:0007669"/>
    <property type="project" value="InterPro"/>
</dbReference>
<organism evidence="2 3">
    <name type="scientific">Triparma strigata</name>
    <dbReference type="NCBI Taxonomy" id="1606541"/>
    <lineage>
        <taxon>Eukaryota</taxon>
        <taxon>Sar</taxon>
        <taxon>Stramenopiles</taxon>
        <taxon>Ochrophyta</taxon>
        <taxon>Bolidophyceae</taxon>
        <taxon>Parmales</taxon>
        <taxon>Triparmaceae</taxon>
        <taxon>Triparma</taxon>
    </lineage>
</organism>
<dbReference type="SUPFAM" id="SSF52540">
    <property type="entry name" value="P-loop containing nucleoside triphosphate hydrolases"/>
    <property type="match status" value="1"/>
</dbReference>
<proteinExistence type="predicted"/>
<evidence type="ECO:0000313" key="3">
    <source>
        <dbReference type="Proteomes" id="UP001165085"/>
    </source>
</evidence>
<reference evidence="3" key="1">
    <citation type="journal article" date="2023" name="Commun. Biol.">
        <title>Genome analysis of Parmales, the sister group of diatoms, reveals the evolutionary specialization of diatoms from phago-mixotrophs to photoautotrophs.</title>
        <authorList>
            <person name="Ban H."/>
            <person name="Sato S."/>
            <person name="Yoshikawa S."/>
            <person name="Yamada K."/>
            <person name="Nakamura Y."/>
            <person name="Ichinomiya M."/>
            <person name="Sato N."/>
            <person name="Blanc-Mathieu R."/>
            <person name="Endo H."/>
            <person name="Kuwata A."/>
            <person name="Ogata H."/>
        </authorList>
    </citation>
    <scope>NUCLEOTIDE SEQUENCE [LARGE SCALE GENOMIC DNA]</scope>
    <source>
        <strain evidence="3">NIES 3701</strain>
    </source>
</reference>
<dbReference type="CDD" id="cd00154">
    <property type="entry name" value="Rab"/>
    <property type="match status" value="1"/>
</dbReference>
<accession>A0A9W7A422</accession>
<dbReference type="AlphaFoldDB" id="A0A9W7A422"/>
<dbReference type="SMART" id="SM00173">
    <property type="entry name" value="RAS"/>
    <property type="match status" value="1"/>
</dbReference>
<dbReference type="PROSITE" id="PS51421">
    <property type="entry name" value="RAS"/>
    <property type="match status" value="1"/>
</dbReference>
<sequence length="201" mass="21911">MTSKKPHVSVKPPLYKIVMLGDSGVGKTSLVHRLVSPSAPISTSLPATMGIEFDTKLIETSGGPVKAQLWDTAGQERFSKVLLPTYFRKAKGCVLVYDLTNLSTLKSLEGKWLKECEGIKGIIVGNKCDLGEYDEQPGKDLASLHKMSHFTVSAYEGTSVATSFEYLVDIVHTNTNVVEDDKDVIKLGEKKEVKNEMGGCC</sequence>
<keyword evidence="3" id="KW-1185">Reference proteome</keyword>
<dbReference type="PROSITE" id="PS51419">
    <property type="entry name" value="RAB"/>
    <property type="match status" value="1"/>
</dbReference>
<keyword evidence="1" id="KW-0547">Nucleotide-binding</keyword>
<dbReference type="PANTHER" id="PTHR47978">
    <property type="match status" value="1"/>
</dbReference>
<gene>
    <name evidence="2" type="ORF">TrST_g12369</name>
</gene>
<dbReference type="PRINTS" id="PR00449">
    <property type="entry name" value="RASTRNSFRMNG"/>
</dbReference>
<dbReference type="SMART" id="SM00174">
    <property type="entry name" value="RHO"/>
    <property type="match status" value="1"/>
</dbReference>
<dbReference type="InterPro" id="IPR001806">
    <property type="entry name" value="Small_GTPase"/>
</dbReference>
<comment type="caution">
    <text evidence="2">The sequence shown here is derived from an EMBL/GenBank/DDBJ whole genome shotgun (WGS) entry which is preliminary data.</text>
</comment>
<dbReference type="FunFam" id="3.40.50.300:FF:001447">
    <property type="entry name" value="Ras-related protein Rab-1B"/>
    <property type="match status" value="1"/>
</dbReference>
<dbReference type="SMART" id="SM00175">
    <property type="entry name" value="RAB"/>
    <property type="match status" value="1"/>
</dbReference>
<evidence type="ECO:0000313" key="2">
    <source>
        <dbReference type="EMBL" id="GMH63071.1"/>
    </source>
</evidence>
<dbReference type="NCBIfam" id="TIGR00231">
    <property type="entry name" value="small_GTP"/>
    <property type="match status" value="1"/>
</dbReference>
<dbReference type="InterPro" id="IPR005225">
    <property type="entry name" value="Small_GTP-bd"/>
</dbReference>
<name>A0A9W7A422_9STRA</name>
<dbReference type="GO" id="GO:0005525">
    <property type="term" value="F:GTP binding"/>
    <property type="evidence" value="ECO:0007669"/>
    <property type="project" value="InterPro"/>
</dbReference>
<protein>
    <submittedName>
        <fullName evidence="2">Uncharacterized protein</fullName>
    </submittedName>
</protein>
<evidence type="ECO:0000256" key="1">
    <source>
        <dbReference type="ARBA" id="ARBA00022741"/>
    </source>
</evidence>
<dbReference type="Pfam" id="PF00071">
    <property type="entry name" value="Ras"/>
    <property type="match status" value="1"/>
</dbReference>